<name>A0A251X3L3_9RHOB</name>
<sequence length="179" mass="18698">MDTNMTAQDALPEDPSAYSAEIAQLRDDLQTLETAGTTIAEPTRVAAPVVVHTADGQPTATAPDTTVAMPFMIEGLGFAQIANQPGATTNQKRLMALRAARLDALRDLTEQVHGIHINASTTVGQARVISDTLSASVDGTIRGARTVSINPKGSDGYEVKLALDADTVAYIVRAAQGAL</sequence>
<comment type="caution">
    <text evidence="2">The sequence shown here is derived from an EMBL/GenBank/DDBJ whole genome shotgun (WGS) entry which is preliminary data.</text>
</comment>
<organism evidence="2 3">
    <name type="scientific">Marivivens niveibacter</name>
    <dbReference type="NCBI Taxonomy" id="1930667"/>
    <lineage>
        <taxon>Bacteria</taxon>
        <taxon>Pseudomonadati</taxon>
        <taxon>Pseudomonadota</taxon>
        <taxon>Alphaproteobacteria</taxon>
        <taxon>Rhodobacterales</taxon>
        <taxon>Paracoccaceae</taxon>
        <taxon>Marivivens group</taxon>
        <taxon>Marivivens</taxon>
    </lineage>
</organism>
<gene>
    <name evidence="2" type="ORF">BVC71_01455</name>
</gene>
<dbReference type="EMBL" id="MSPP01000001">
    <property type="protein sequence ID" value="OUD10995.1"/>
    <property type="molecule type" value="Genomic_DNA"/>
</dbReference>
<keyword evidence="3" id="KW-1185">Reference proteome</keyword>
<feature type="domain" description="Lipoprotein LPP20-like" evidence="1">
    <location>
        <begin position="86"/>
        <end position="163"/>
    </location>
</feature>
<evidence type="ECO:0000313" key="3">
    <source>
        <dbReference type="Proteomes" id="UP000194664"/>
    </source>
</evidence>
<proteinExistence type="predicted"/>
<evidence type="ECO:0000259" key="1">
    <source>
        <dbReference type="Pfam" id="PF02169"/>
    </source>
</evidence>
<reference evidence="2 3" key="1">
    <citation type="submission" date="2016-12" db="EMBL/GenBank/DDBJ databases">
        <title>The draft genome sequence of HSLHS2.</title>
        <authorList>
            <person name="Hu D."/>
            <person name="Wang L."/>
            <person name="Shao Z."/>
        </authorList>
    </citation>
    <scope>NUCLEOTIDE SEQUENCE [LARGE SCALE GENOMIC DNA]</scope>
    <source>
        <strain evidence="2">MCCC 1A06712</strain>
    </source>
</reference>
<dbReference type="AlphaFoldDB" id="A0A251X3L3"/>
<protein>
    <recommendedName>
        <fullName evidence="1">Lipoprotein LPP20-like domain-containing protein</fullName>
    </recommendedName>
</protein>
<dbReference type="Pfam" id="PF02169">
    <property type="entry name" value="LPP20"/>
    <property type="match status" value="1"/>
</dbReference>
<evidence type="ECO:0000313" key="2">
    <source>
        <dbReference type="EMBL" id="OUD10995.1"/>
    </source>
</evidence>
<dbReference type="Proteomes" id="UP000194664">
    <property type="component" value="Unassembled WGS sequence"/>
</dbReference>
<dbReference type="InterPro" id="IPR024952">
    <property type="entry name" value="LPP20-like_dom"/>
</dbReference>
<accession>A0A251X3L3</accession>